<reference evidence="7" key="2">
    <citation type="submission" date="2022-10" db="EMBL/GenBank/DDBJ databases">
        <authorList>
            <consortium name="ENA_rothamsted_submissions"/>
            <consortium name="culmorum"/>
            <person name="King R."/>
        </authorList>
    </citation>
    <scope>NUCLEOTIDE SEQUENCE</scope>
</reference>
<dbReference type="PANTHER" id="PTHR20544:SF0">
    <property type="entry name" value="NUCLEOPROTEIN TPR_MLP1 DOMAIN-CONTAINING PROTEIN"/>
    <property type="match status" value="1"/>
</dbReference>
<name>A0A9N9RPK0_9DIPT</name>
<feature type="coiled-coil region" evidence="5">
    <location>
        <begin position="457"/>
        <end position="519"/>
    </location>
</feature>
<comment type="similarity">
    <text evidence="4">Belongs to the CEP135/TSGA10 family.</text>
</comment>
<keyword evidence="5" id="KW-0175">Coiled coil</keyword>
<evidence type="ECO:0000256" key="2">
    <source>
        <dbReference type="ARBA" id="ARBA00022490"/>
    </source>
</evidence>
<dbReference type="Gene3D" id="1.10.287.1490">
    <property type="match status" value="1"/>
</dbReference>
<evidence type="ECO:0000256" key="1">
    <source>
        <dbReference type="ARBA" id="ARBA00004114"/>
    </source>
</evidence>
<feature type="coiled-coil region" evidence="5">
    <location>
        <begin position="179"/>
        <end position="220"/>
    </location>
</feature>
<feature type="coiled-coil region" evidence="5">
    <location>
        <begin position="810"/>
        <end position="886"/>
    </location>
</feature>
<keyword evidence="2" id="KW-0963">Cytoplasm</keyword>
<feature type="coiled-coil region" evidence="5">
    <location>
        <begin position="246"/>
        <end position="394"/>
    </location>
</feature>
<gene>
    <name evidence="7" type="ORF">CHIRRI_LOCUS3760</name>
</gene>
<feature type="region of interest" description="Disordered" evidence="6">
    <location>
        <begin position="154"/>
        <end position="174"/>
    </location>
</feature>
<dbReference type="Proteomes" id="UP001153620">
    <property type="component" value="Chromosome 1"/>
</dbReference>
<evidence type="ECO:0000256" key="4">
    <source>
        <dbReference type="ARBA" id="ARBA00038123"/>
    </source>
</evidence>
<evidence type="ECO:0000313" key="8">
    <source>
        <dbReference type="Proteomes" id="UP001153620"/>
    </source>
</evidence>
<accession>A0A9N9RPK0</accession>
<feature type="coiled-coil region" evidence="5">
    <location>
        <begin position="597"/>
        <end position="624"/>
    </location>
</feature>
<dbReference type="PANTHER" id="PTHR20544">
    <property type="entry name" value="CENTROSOMAL PROTEIN CEP135"/>
    <property type="match status" value="1"/>
</dbReference>
<feature type="coiled-coil region" evidence="5">
    <location>
        <begin position="39"/>
        <end position="126"/>
    </location>
</feature>
<dbReference type="EMBL" id="OU895877">
    <property type="protein sequence ID" value="CAG9800822.1"/>
    <property type="molecule type" value="Genomic_DNA"/>
</dbReference>
<protein>
    <recommendedName>
        <fullName evidence="9">Centrosomal protein of 135 kDa</fullName>
    </recommendedName>
</protein>
<evidence type="ECO:0000256" key="6">
    <source>
        <dbReference type="SAM" id="MobiDB-lite"/>
    </source>
</evidence>
<evidence type="ECO:0000313" key="7">
    <source>
        <dbReference type="EMBL" id="CAG9800822.1"/>
    </source>
</evidence>
<feature type="coiled-coil region" evidence="5">
    <location>
        <begin position="649"/>
        <end position="676"/>
    </location>
</feature>
<evidence type="ECO:0000256" key="3">
    <source>
        <dbReference type="ARBA" id="ARBA00023212"/>
    </source>
</evidence>
<keyword evidence="3" id="KW-0206">Cytoskeleton</keyword>
<dbReference type="GO" id="GO:0005814">
    <property type="term" value="C:centriole"/>
    <property type="evidence" value="ECO:0007669"/>
    <property type="project" value="UniProtKB-SubCell"/>
</dbReference>
<dbReference type="InterPro" id="IPR051877">
    <property type="entry name" value="Centriole_BasalBody_StrucProt"/>
</dbReference>
<dbReference type="OrthoDB" id="10254663at2759"/>
<evidence type="ECO:0000256" key="5">
    <source>
        <dbReference type="SAM" id="Coils"/>
    </source>
</evidence>
<comment type="subcellular location">
    <subcellularLocation>
        <location evidence="1">Cytoplasm</location>
        <location evidence="1">Cytoskeleton</location>
        <location evidence="1">Microtubule organizing center</location>
        <location evidence="1">Centrosome</location>
        <location evidence="1">Centriole</location>
    </subcellularLocation>
</comment>
<reference evidence="7" key="1">
    <citation type="submission" date="2022-01" db="EMBL/GenBank/DDBJ databases">
        <authorList>
            <person name="King R."/>
        </authorList>
    </citation>
    <scope>NUCLEOTIDE SEQUENCE</scope>
</reference>
<organism evidence="7 8">
    <name type="scientific">Chironomus riparius</name>
    <dbReference type="NCBI Taxonomy" id="315576"/>
    <lineage>
        <taxon>Eukaryota</taxon>
        <taxon>Metazoa</taxon>
        <taxon>Ecdysozoa</taxon>
        <taxon>Arthropoda</taxon>
        <taxon>Hexapoda</taxon>
        <taxon>Insecta</taxon>
        <taxon>Pterygota</taxon>
        <taxon>Neoptera</taxon>
        <taxon>Endopterygota</taxon>
        <taxon>Diptera</taxon>
        <taxon>Nematocera</taxon>
        <taxon>Chironomoidea</taxon>
        <taxon>Chironomidae</taxon>
        <taxon>Chironominae</taxon>
        <taxon>Chironomus</taxon>
    </lineage>
</organism>
<evidence type="ECO:0008006" key="9">
    <source>
        <dbReference type="Google" id="ProtNLM"/>
    </source>
</evidence>
<keyword evidence="8" id="KW-1185">Reference proteome</keyword>
<sequence>MDFNIRQDYMRQKLDLLGYSSHSLPLSAVPLVSAVLDDLIATTESLKKAKDELGQLLEQKNAWELGNEVYKCDNSKLLHEVNRLKLELLNKEKNVQIENAGLKRKIRSLEADRKSLDEKCSELNHMITLFSQSDKSKGKKSLRPFVSTVRKNASFPDISSDSKEPACSCTSAKSSAPINKRSERELEKLKNELKHAEDVIEVLRKHEAEKEREIQRLSALFVGGRPVNALARDCCYKDVSKITEDISHLQKDKIELTTRLADNEERYEKLFQKWKIQKCTIKNLEDQLKEITEAALYVEKEANMRIKNQNRNIAELKENLNSNGSSVPQELKELKRTIKDKTKQEQKLLFEIEYLKNKHNEQEQQCSNKNSEIITELIKERDILQNRLKMMCENQPRDPQNHHTNHCSNASCNVHQIYSQLREKEQQVCKLQDELCSIRNEKTQMHPHGILTVTNNLRRAECERDCALNKAQSMKMDNDALNDKIKVLQDCKISDNKKIIQLEETISKLKLDIKDLHSAKTPAFTTIKQLREENCELQIKLRSSDEDYKKLNNTYNQVKMLSQQTENVLMSVQNQLEFTKCELSERESQICCINKSNDCLKDQIEKLSAEISKIKSEKSTVEREKEFYMMTLDRKNEKLHCVESKMESVACLKESNRMMKTQIDDLNCEIKRLESIVCDTRNENQCLCKQLETTKHHLTNAIHENGRMVDELATITAELNATKKCLIDSQKESEVIRTKLQSYIHEIERIDGLITFKEGERKQTIGQYKDLECQYKNLDQETCESKRLIADFEQRIKHLTGQLHAKDIDIETLEKQLIDISTEVECIRSENMKLHVELEAQRNLCEKLDIQKEKQKNEIREYQLSCKELLEKNDKLREEILLMKELGAGDTHISASYHPTM</sequence>
<proteinExistence type="inferred from homology"/>
<dbReference type="AlphaFoldDB" id="A0A9N9RPK0"/>